<protein>
    <submittedName>
        <fullName evidence="3">DUF342 domain-containing protein</fullName>
    </submittedName>
</protein>
<dbReference type="AlphaFoldDB" id="A0A7V7QND4"/>
<dbReference type="Pfam" id="PF03961">
    <property type="entry name" value="FapA"/>
    <property type="match status" value="1"/>
</dbReference>
<dbReference type="PANTHER" id="PTHR38032">
    <property type="entry name" value="POLYMERASE-RELATED"/>
    <property type="match status" value="1"/>
</dbReference>
<dbReference type="InterPro" id="IPR046866">
    <property type="entry name" value="FapA_N"/>
</dbReference>
<dbReference type="EMBL" id="WAGX01000003">
    <property type="protein sequence ID" value="KAB1440527.1"/>
    <property type="molecule type" value="Genomic_DNA"/>
</dbReference>
<dbReference type="PANTHER" id="PTHR38032:SF1">
    <property type="entry name" value="RNA-BINDING PROTEIN KHPB N-TERMINAL DOMAIN-CONTAINING PROTEIN"/>
    <property type="match status" value="1"/>
</dbReference>
<sequence length="466" mass="51834">MADKTTDKTYVRVSSNEMEAYLYLAIPDDGKDYTIEDLLLLLKEKKVVYGILDQTIEDMVKIRAYHREVLVAQGLKPVDGLDGKYDYKFNTNPSGKPLIRQDGTVDYQSAFAVQTVAENDVIAIYTPATLGTQGKTVTGKVLEPKRGKELLPLKGKGFQCLEDKRTYVASMTGKIEYQNNRILITNMLEIKGNLDFNNGKIDFKGDVVIYGDVESASTIKSGGSVTINGNVEASTIIASKDIILKKGMQGGGKALIQSGGNIYAKFIEGSNVQAKEDVQADVIMNCTVVAGKDILITGKKATIIGGEISAAGRIEVFVAGNDAEIKTKLSVGMDEEEKQRIVNIKLAFDVIDKKLKELEKELKEIQAKLDSAPKFLKEKLKERTKELLRDKIKYISDKAEFKNELKELEEKRLIAKKACILVRKCVYPGVTIKINSTPLFIREKQYAMEYRFESGEIKCIDLHNNV</sequence>
<dbReference type="OrthoDB" id="9760122at2"/>
<dbReference type="InterPro" id="IPR005646">
    <property type="entry name" value="FapA"/>
</dbReference>
<evidence type="ECO:0000256" key="1">
    <source>
        <dbReference type="SAM" id="Coils"/>
    </source>
</evidence>
<dbReference type="Pfam" id="PF20250">
    <property type="entry name" value="FapA_N"/>
    <property type="match status" value="1"/>
</dbReference>
<reference evidence="3 4" key="1">
    <citation type="submission" date="2019-09" db="EMBL/GenBank/DDBJ databases">
        <authorList>
            <person name="Valk L.C."/>
        </authorList>
    </citation>
    <scope>NUCLEOTIDE SEQUENCE [LARGE SCALE GENOMIC DNA]</scope>
    <source>
        <strain evidence="3">GalUA</strain>
    </source>
</reference>
<reference evidence="3 4" key="2">
    <citation type="submission" date="2020-02" db="EMBL/GenBank/DDBJ databases">
        <title>Candidatus Galacturonibacter soehngenii shows hetero-acetogenic catabolism of galacturonic acid but lacks a canonical carbon monoxide dehydrogenase/acetyl-CoA synthase complex.</title>
        <authorList>
            <person name="Diender M."/>
            <person name="Stouten G.R."/>
            <person name="Petersen J.F."/>
            <person name="Nielsen P.H."/>
            <person name="Dueholm M.S."/>
            <person name="Pronk J.T."/>
            <person name="Van Loosdrecht M.C.M."/>
        </authorList>
    </citation>
    <scope>NUCLEOTIDE SEQUENCE [LARGE SCALE GENOMIC DNA]</scope>
    <source>
        <strain evidence="3">GalUA</strain>
    </source>
</reference>
<dbReference type="RefSeq" id="WP_151141057.1">
    <property type="nucleotide sequence ID" value="NZ_WAGX01000003.1"/>
</dbReference>
<proteinExistence type="predicted"/>
<gene>
    <name evidence="3" type="ORF">F7O84_01470</name>
</gene>
<accession>A0A7V7QND4</accession>
<feature type="coiled-coil region" evidence="1">
    <location>
        <begin position="341"/>
        <end position="418"/>
    </location>
</feature>
<dbReference type="Proteomes" id="UP000461768">
    <property type="component" value="Unassembled WGS sequence"/>
</dbReference>
<organism evidence="3 4">
    <name type="scientific">Candidatus Galacturonatibacter soehngenii</name>
    <dbReference type="NCBI Taxonomy" id="2307010"/>
    <lineage>
        <taxon>Bacteria</taxon>
        <taxon>Bacillati</taxon>
        <taxon>Bacillota</taxon>
        <taxon>Clostridia</taxon>
        <taxon>Lachnospirales</taxon>
        <taxon>Lachnospiraceae</taxon>
        <taxon>Candidatus Galacturonatibacter</taxon>
    </lineage>
</organism>
<evidence type="ECO:0000313" key="3">
    <source>
        <dbReference type="EMBL" id="KAB1440527.1"/>
    </source>
</evidence>
<keyword evidence="1" id="KW-0175">Coiled coil</keyword>
<comment type="caution">
    <text evidence="3">The sequence shown here is derived from an EMBL/GenBank/DDBJ whole genome shotgun (WGS) entry which is preliminary data.</text>
</comment>
<evidence type="ECO:0000259" key="2">
    <source>
        <dbReference type="Pfam" id="PF20250"/>
    </source>
</evidence>
<keyword evidence="4" id="KW-1185">Reference proteome</keyword>
<name>A0A7V7QND4_9FIRM</name>
<feature type="domain" description="Flagellar Assembly Protein A N-terminal region" evidence="2">
    <location>
        <begin position="11"/>
        <end position="180"/>
    </location>
</feature>
<evidence type="ECO:0000313" key="4">
    <source>
        <dbReference type="Proteomes" id="UP000461768"/>
    </source>
</evidence>
<dbReference type="InterPro" id="IPR046865">
    <property type="entry name" value="FapA_b_solenoid"/>
</dbReference>